<dbReference type="Proteomes" id="UP000320184">
    <property type="component" value="Unassembled WGS sequence"/>
</dbReference>
<dbReference type="PANTHER" id="PTHR43739:SF5">
    <property type="entry name" value="EXO-ALPHA-SIALIDASE"/>
    <property type="match status" value="1"/>
</dbReference>
<dbReference type="CDD" id="cd15482">
    <property type="entry name" value="Sialidase_non-viral"/>
    <property type="match status" value="3"/>
</dbReference>
<feature type="chain" id="PRO_5021779405" description="Sortilin N-terminal domain-containing protein" evidence="1">
    <location>
        <begin position="38"/>
        <end position="706"/>
    </location>
</feature>
<organism evidence="2 3">
    <name type="scientific">Eiseniibacteriota bacterium</name>
    <dbReference type="NCBI Taxonomy" id="2212470"/>
    <lineage>
        <taxon>Bacteria</taxon>
        <taxon>Candidatus Eiseniibacteriota</taxon>
    </lineage>
</organism>
<evidence type="ECO:0008006" key="4">
    <source>
        <dbReference type="Google" id="ProtNLM"/>
    </source>
</evidence>
<dbReference type="SUPFAM" id="SSF110296">
    <property type="entry name" value="Oligoxyloglucan reducing end-specific cellobiohydrolase"/>
    <property type="match status" value="3"/>
</dbReference>
<accession>A0A538S7X9</accession>
<evidence type="ECO:0000256" key="1">
    <source>
        <dbReference type="SAM" id="SignalP"/>
    </source>
</evidence>
<keyword evidence="1" id="KW-0732">Signal</keyword>
<evidence type="ECO:0000313" key="3">
    <source>
        <dbReference type="Proteomes" id="UP000320184"/>
    </source>
</evidence>
<gene>
    <name evidence="2" type="ORF">E6K73_13655</name>
</gene>
<sequence>MVVLPSGMGRARQGARRISRVALSLILVASLRWPAGAEPVQPAWTSIGPEGGSITVIAVDPLNSNTLYAGTQGGGVFKTTDGGRTWHANNIGLQEKPLGDMVVTALALDPRTPSTLYVGTDSGVFKSTDEGRTWHASSLDSDATALVIDPHDPATLYAGTRAGLYKSTDGGGSWRGVNSGLPTLLLPRFGGSAPLYPHINALAVDPRTPTTLYAGVSEGRSIFKSTDGGESWRDINNGLDGAGSGCCPLIIDPQTPIILYTGTENGGVFQSVDGGETWHPINDGLIGLHVTALEADPLTPTTLYTCVAHTSTSSSCSIFKSADSGGTWRPLNVGNSRFNLAALIVDPRNPRTMYAGTRTGVFKSTDGGGRWVASNTGLANFDISVIVDSKKPTTLYGLSDRGLFKSTNGGRTWRILDVDQAGQFLSALAIDPQTPTTLYLGTAATFDEAGRGVFKSTDGGQSWRAVTAGLTNLSLSVSVMTIDPRTPTTVYAASYRRLGQVPESDAGLLKSTDGGETWRSTRIGSGDLYIAALVIDPQIPTTLYAAVRAGPPFKSTDGVFKSVNGGETWLAVNTGLPPNNGLPQVYLSSLAIDPHRPTNVYAGSLSGPGTGGGVYKSTDGGISWSAVGTGLLGGVEALAIDPRTPTIIYAGTTRGGVFKSTDSGRTWRAINEGLANLRVTVLVIDPNDPFTIYASTEGNGVFVLRQ</sequence>
<dbReference type="EMBL" id="VBOT01000184">
    <property type="protein sequence ID" value="TMQ47436.1"/>
    <property type="molecule type" value="Genomic_DNA"/>
</dbReference>
<protein>
    <recommendedName>
        <fullName evidence="4">Sortilin N-terminal domain-containing protein</fullName>
    </recommendedName>
</protein>
<dbReference type="PANTHER" id="PTHR43739">
    <property type="entry name" value="XYLOGLUCANASE (EUROFUNG)"/>
    <property type="match status" value="1"/>
</dbReference>
<dbReference type="Gene3D" id="2.130.10.10">
    <property type="entry name" value="YVTN repeat-like/Quinoprotein amine dehydrogenase"/>
    <property type="match status" value="7"/>
</dbReference>
<feature type="signal peptide" evidence="1">
    <location>
        <begin position="1"/>
        <end position="37"/>
    </location>
</feature>
<evidence type="ECO:0000313" key="2">
    <source>
        <dbReference type="EMBL" id="TMQ47436.1"/>
    </source>
</evidence>
<proteinExistence type="predicted"/>
<dbReference type="InterPro" id="IPR052025">
    <property type="entry name" value="Xyloglucanase_GH74"/>
</dbReference>
<dbReference type="GO" id="GO:0010411">
    <property type="term" value="P:xyloglucan metabolic process"/>
    <property type="evidence" value="ECO:0007669"/>
    <property type="project" value="TreeGrafter"/>
</dbReference>
<dbReference type="AlphaFoldDB" id="A0A538S7X9"/>
<comment type="caution">
    <text evidence="2">The sequence shown here is derived from an EMBL/GenBank/DDBJ whole genome shotgun (WGS) entry which is preliminary data.</text>
</comment>
<name>A0A538S7X9_UNCEI</name>
<dbReference type="InterPro" id="IPR015943">
    <property type="entry name" value="WD40/YVTN_repeat-like_dom_sf"/>
</dbReference>
<reference evidence="2 3" key="1">
    <citation type="journal article" date="2019" name="Nat. Microbiol.">
        <title>Mediterranean grassland soil C-N compound turnover is dependent on rainfall and depth, and is mediated by genomically divergent microorganisms.</title>
        <authorList>
            <person name="Diamond S."/>
            <person name="Andeer P.F."/>
            <person name="Li Z."/>
            <person name="Crits-Christoph A."/>
            <person name="Burstein D."/>
            <person name="Anantharaman K."/>
            <person name="Lane K.R."/>
            <person name="Thomas B.C."/>
            <person name="Pan C."/>
            <person name="Northen T.R."/>
            <person name="Banfield J.F."/>
        </authorList>
    </citation>
    <scope>NUCLEOTIDE SEQUENCE [LARGE SCALE GENOMIC DNA]</scope>
    <source>
        <strain evidence="2">WS_3</strain>
    </source>
</reference>